<dbReference type="Gene3D" id="3.30.70.270">
    <property type="match status" value="1"/>
</dbReference>
<dbReference type="InterPro" id="IPR000700">
    <property type="entry name" value="PAS-assoc_C"/>
</dbReference>
<dbReference type="InterPro" id="IPR000160">
    <property type="entry name" value="GGDEF_dom"/>
</dbReference>
<dbReference type="NCBIfam" id="TIGR00229">
    <property type="entry name" value="sensory_box"/>
    <property type="match status" value="1"/>
</dbReference>
<dbReference type="Pfam" id="PF08447">
    <property type="entry name" value="PAS_3"/>
    <property type="match status" value="1"/>
</dbReference>
<dbReference type="Pfam" id="PF00990">
    <property type="entry name" value="GGDEF"/>
    <property type="match status" value="1"/>
</dbReference>
<dbReference type="CDD" id="cd01949">
    <property type="entry name" value="GGDEF"/>
    <property type="match status" value="1"/>
</dbReference>
<feature type="domain" description="EAL" evidence="2">
    <location>
        <begin position="292"/>
        <end position="545"/>
    </location>
</feature>
<dbReference type="SMART" id="SM00052">
    <property type="entry name" value="EAL"/>
    <property type="match status" value="1"/>
</dbReference>
<organism evidence="4 5">
    <name type="scientific">Anaeroselena agilis</name>
    <dbReference type="NCBI Taxonomy" id="3063788"/>
    <lineage>
        <taxon>Bacteria</taxon>
        <taxon>Bacillati</taxon>
        <taxon>Bacillota</taxon>
        <taxon>Negativicutes</taxon>
        <taxon>Acetonemataceae</taxon>
        <taxon>Anaeroselena</taxon>
    </lineage>
</organism>
<sequence>MVGANDGLWDWDFATNEVYLSEHCTELVGLDRQTIIGLDQYFAKAVPAGERRKVLAALRGHLQGKTPHFVYEHRIKTPGGLKWIMTRGKALLDEAGRPVRMAGSITDISERKAKEELVRHMAYHDSLTGIANRAALNRKLQDLAAGTAEGLRGAIVFIDLDNFKVINDTFGHSHGDKLLVLVSRQLRDIDDDRHFVARVGGDEFIVLIEDADRGRAAEYADRLLAIFANPLSLNGKSVYVTVSVGVTVFPDDGVSAEELFKNADLAMYKAKELGKNRHVFFDRSMDELVRRKMMTERDLREAIPNGELRLSYQPFIETATGRVSGLEALLRWQRPDRIVMPGEFVKIAEETGLIVPIGDWVFRNACSFAAAMRRQGAGHPVVSVNLSVVQLIRGDFVDWVREVIGATGVDPRDVAFEITESVLMDNFEANIDKLAEIRRFGVRIYLDDFGTGYSSLKYLRQLPVDIIKIDKSFVDDLNDIDGQREIIGSIISLAHRARLQVVAEGVETEGQLAKLIKYKCDFVQGFYYSRPVAQQDVPGLLLRLGEREGK</sequence>
<dbReference type="InterPro" id="IPR013655">
    <property type="entry name" value="PAS_fold_3"/>
</dbReference>
<dbReference type="SUPFAM" id="SSF55073">
    <property type="entry name" value="Nucleotide cyclase"/>
    <property type="match status" value="1"/>
</dbReference>
<dbReference type="InterPro" id="IPR052155">
    <property type="entry name" value="Biofilm_reg_signaling"/>
</dbReference>
<dbReference type="PANTHER" id="PTHR44757:SF2">
    <property type="entry name" value="BIOFILM ARCHITECTURE MAINTENANCE PROTEIN MBAA"/>
    <property type="match status" value="1"/>
</dbReference>
<feature type="domain" description="GGDEF" evidence="3">
    <location>
        <begin position="151"/>
        <end position="283"/>
    </location>
</feature>
<dbReference type="SUPFAM" id="SSF141868">
    <property type="entry name" value="EAL domain-like"/>
    <property type="match status" value="1"/>
</dbReference>
<keyword evidence="5" id="KW-1185">Reference proteome</keyword>
<dbReference type="InterPro" id="IPR001610">
    <property type="entry name" value="PAC"/>
</dbReference>
<accession>A0ABU3NZK3</accession>
<dbReference type="Pfam" id="PF00563">
    <property type="entry name" value="EAL"/>
    <property type="match status" value="1"/>
</dbReference>
<dbReference type="PROSITE" id="PS50883">
    <property type="entry name" value="EAL"/>
    <property type="match status" value="1"/>
</dbReference>
<dbReference type="Gene3D" id="3.30.450.20">
    <property type="entry name" value="PAS domain"/>
    <property type="match status" value="1"/>
</dbReference>
<comment type="caution">
    <text evidence="4">The sequence shown here is derived from an EMBL/GenBank/DDBJ whole genome shotgun (WGS) entry which is preliminary data.</text>
</comment>
<evidence type="ECO:0000259" key="1">
    <source>
        <dbReference type="PROSITE" id="PS50113"/>
    </source>
</evidence>
<dbReference type="PROSITE" id="PS50113">
    <property type="entry name" value="PAC"/>
    <property type="match status" value="1"/>
</dbReference>
<reference evidence="4 5" key="1">
    <citation type="submission" date="2023-07" db="EMBL/GenBank/DDBJ databases">
        <title>The novel representative of Negativicutes class, Anaeroselena agilis gen. nov. sp. nov.</title>
        <authorList>
            <person name="Prokofeva M.I."/>
            <person name="Elcheninov A.G."/>
            <person name="Klyukina A."/>
            <person name="Kublanov I.V."/>
            <person name="Frolov E.N."/>
            <person name="Podosokorskaya O.A."/>
        </authorList>
    </citation>
    <scope>NUCLEOTIDE SEQUENCE [LARGE SCALE GENOMIC DNA]</scope>
    <source>
        <strain evidence="4 5">4137-cl</strain>
    </source>
</reference>
<evidence type="ECO:0000259" key="3">
    <source>
        <dbReference type="PROSITE" id="PS50887"/>
    </source>
</evidence>
<dbReference type="SMART" id="SM00267">
    <property type="entry name" value="GGDEF"/>
    <property type="match status" value="1"/>
</dbReference>
<dbReference type="Proteomes" id="UP001254848">
    <property type="component" value="Unassembled WGS sequence"/>
</dbReference>
<dbReference type="NCBIfam" id="TIGR00254">
    <property type="entry name" value="GGDEF"/>
    <property type="match status" value="1"/>
</dbReference>
<name>A0ABU3NZK3_9FIRM</name>
<proteinExistence type="predicted"/>
<dbReference type="PANTHER" id="PTHR44757">
    <property type="entry name" value="DIGUANYLATE CYCLASE DGCP"/>
    <property type="match status" value="1"/>
</dbReference>
<protein>
    <submittedName>
        <fullName evidence="4">EAL domain-containing protein</fullName>
    </submittedName>
</protein>
<dbReference type="InterPro" id="IPR001633">
    <property type="entry name" value="EAL_dom"/>
</dbReference>
<dbReference type="InterPro" id="IPR043128">
    <property type="entry name" value="Rev_trsase/Diguanyl_cyclase"/>
</dbReference>
<dbReference type="EMBL" id="JAUOZS010000001">
    <property type="protein sequence ID" value="MDT8902236.1"/>
    <property type="molecule type" value="Genomic_DNA"/>
</dbReference>
<dbReference type="InterPro" id="IPR029787">
    <property type="entry name" value="Nucleotide_cyclase"/>
</dbReference>
<dbReference type="Gene3D" id="3.20.20.450">
    <property type="entry name" value="EAL domain"/>
    <property type="match status" value="1"/>
</dbReference>
<evidence type="ECO:0000259" key="2">
    <source>
        <dbReference type="PROSITE" id="PS50883"/>
    </source>
</evidence>
<dbReference type="PROSITE" id="PS50887">
    <property type="entry name" value="GGDEF"/>
    <property type="match status" value="1"/>
</dbReference>
<dbReference type="SMART" id="SM00086">
    <property type="entry name" value="PAC"/>
    <property type="match status" value="1"/>
</dbReference>
<gene>
    <name evidence="4" type="ORF">Q4T40_13350</name>
</gene>
<evidence type="ECO:0000313" key="4">
    <source>
        <dbReference type="EMBL" id="MDT8902236.1"/>
    </source>
</evidence>
<evidence type="ECO:0000313" key="5">
    <source>
        <dbReference type="Proteomes" id="UP001254848"/>
    </source>
</evidence>
<dbReference type="CDD" id="cd01948">
    <property type="entry name" value="EAL"/>
    <property type="match status" value="1"/>
</dbReference>
<dbReference type="CDD" id="cd00130">
    <property type="entry name" value="PAS"/>
    <property type="match status" value="1"/>
</dbReference>
<feature type="domain" description="PAC" evidence="1">
    <location>
        <begin position="65"/>
        <end position="120"/>
    </location>
</feature>
<dbReference type="RefSeq" id="WP_413780722.1">
    <property type="nucleotide sequence ID" value="NZ_JAUOZS010000001.1"/>
</dbReference>
<dbReference type="SUPFAM" id="SSF55785">
    <property type="entry name" value="PYP-like sensor domain (PAS domain)"/>
    <property type="match status" value="1"/>
</dbReference>
<dbReference type="InterPro" id="IPR000014">
    <property type="entry name" value="PAS"/>
</dbReference>
<dbReference type="InterPro" id="IPR035965">
    <property type="entry name" value="PAS-like_dom_sf"/>
</dbReference>
<dbReference type="InterPro" id="IPR035919">
    <property type="entry name" value="EAL_sf"/>
</dbReference>